<accession>A0A384ZWR6</accession>
<evidence type="ECO:0000313" key="2">
    <source>
        <dbReference type="Proteomes" id="UP000263742"/>
    </source>
</evidence>
<sequence>MKPLTTPVELPEYLRAAYSDMTDALSDQFEKHGLDQQEIATYLAAQLVSLLPDLGVTSLTPILHTTLPVRVGLLDAHENSVALMEKIEQLDDDSVDEYIQQLRKSNLAPEKFSCKNIARKWLRLFMATNK</sequence>
<gene>
    <name evidence="1" type="ORF">JA13_266</name>
</gene>
<dbReference type="Proteomes" id="UP000263742">
    <property type="component" value="Segment"/>
</dbReference>
<proteinExistence type="predicted"/>
<protein>
    <submittedName>
        <fullName evidence="1">Uncharacterized protein</fullName>
    </submittedName>
</protein>
<name>A0A384ZWR6_9CAUD</name>
<reference evidence="1 2" key="1">
    <citation type="journal article" date="2018" name="Front. Microbiol.">
        <title>Jumbo Bacteriophages Are Represented Within an Increasing Diversity of Environmental Viruses Infecting the Emerging Phytopathogen, Dickeya solani.</title>
        <authorList>
            <person name="Day A.W."/>
            <person name="Ahn J."/>
            <person name="Salmond G.P.C."/>
        </authorList>
    </citation>
    <scope>NUCLEOTIDE SEQUENCE [LARGE SCALE GENOMIC DNA]</scope>
</reference>
<organism evidence="1 2">
    <name type="scientific">Dickeya phage vB_DsoM_JA13</name>
    <dbReference type="NCBI Taxonomy" id="2283030"/>
    <lineage>
        <taxon>Viruses</taxon>
        <taxon>Duplodnaviria</taxon>
        <taxon>Heunggongvirae</taxon>
        <taxon>Uroviricota</taxon>
        <taxon>Caudoviricetes</taxon>
        <taxon>Salmondvirus</taxon>
        <taxon>Salmondvirus JA11</taxon>
    </lineage>
</organism>
<evidence type="ECO:0000313" key="1">
    <source>
        <dbReference type="EMBL" id="AXG66669.1"/>
    </source>
</evidence>
<dbReference type="EMBL" id="MH460460">
    <property type="protein sequence ID" value="AXG66669.1"/>
    <property type="molecule type" value="Genomic_DNA"/>
</dbReference>